<dbReference type="EMBL" id="JABFUD020000020">
    <property type="protein sequence ID" value="KAI5064554.1"/>
    <property type="molecule type" value="Genomic_DNA"/>
</dbReference>
<dbReference type="AlphaFoldDB" id="A0A9D4Z7P3"/>
<dbReference type="PANTHER" id="PTHR35321:SF1">
    <property type="entry name" value="OS02G0753200 PROTEIN"/>
    <property type="match status" value="1"/>
</dbReference>
<name>A0A9D4Z7P3_ADICA</name>
<gene>
    <name evidence="2" type="ORF">GOP47_0021224</name>
</gene>
<comment type="caution">
    <text evidence="2">The sequence shown here is derived from an EMBL/GenBank/DDBJ whole genome shotgun (WGS) entry which is preliminary data.</text>
</comment>
<protein>
    <submittedName>
        <fullName evidence="2">Uncharacterized protein</fullName>
    </submittedName>
</protein>
<evidence type="ECO:0000313" key="3">
    <source>
        <dbReference type="Proteomes" id="UP000886520"/>
    </source>
</evidence>
<accession>A0A9D4Z7P3</accession>
<sequence>MSLALVQAYSSEEEVQEKFSDSESEEQENEEHGEGRSPSVVQGETSDDYSHFDGPHLPSSLPSAAAVFSEVTGPPEFLKDTVGSGGGNQARSNLRKLPYGSKLAASRTRKELPAGAVVEAKPQAGAVIDQGNQATKEEARKPPEDAAKLLGVCVQCSVPKTYSAAKEGLVCPICKDRPMSIDDLSKRRGSKMKDKERSKRMKGQSSHATWKSETEMHLRQQFD</sequence>
<evidence type="ECO:0000256" key="1">
    <source>
        <dbReference type="SAM" id="MobiDB-lite"/>
    </source>
</evidence>
<proteinExistence type="predicted"/>
<reference evidence="2" key="1">
    <citation type="submission" date="2021-01" db="EMBL/GenBank/DDBJ databases">
        <title>Adiantum capillus-veneris genome.</title>
        <authorList>
            <person name="Fang Y."/>
            <person name="Liao Q."/>
        </authorList>
    </citation>
    <scope>NUCLEOTIDE SEQUENCE</scope>
    <source>
        <strain evidence="2">H3</strain>
        <tissue evidence="2">Leaf</tissue>
    </source>
</reference>
<evidence type="ECO:0000313" key="2">
    <source>
        <dbReference type="EMBL" id="KAI5064554.1"/>
    </source>
</evidence>
<dbReference type="PANTHER" id="PTHR35321">
    <property type="entry name" value="OS02G0753200 PROTEIN"/>
    <property type="match status" value="1"/>
</dbReference>
<dbReference type="OrthoDB" id="543560at2759"/>
<feature type="compositionally biased region" description="Basic and acidic residues" evidence="1">
    <location>
        <begin position="179"/>
        <end position="197"/>
    </location>
</feature>
<feature type="region of interest" description="Disordered" evidence="1">
    <location>
        <begin position="179"/>
        <end position="223"/>
    </location>
</feature>
<dbReference type="InterPro" id="IPR040306">
    <property type="entry name" value="Os02g0753200-like"/>
</dbReference>
<keyword evidence="3" id="KW-1185">Reference proteome</keyword>
<feature type="region of interest" description="Disordered" evidence="1">
    <location>
        <begin position="1"/>
        <end position="68"/>
    </location>
</feature>
<feature type="compositionally biased region" description="Basic and acidic residues" evidence="1">
    <location>
        <begin position="210"/>
        <end position="223"/>
    </location>
</feature>
<dbReference type="Proteomes" id="UP000886520">
    <property type="component" value="Chromosome 20"/>
</dbReference>
<organism evidence="2 3">
    <name type="scientific">Adiantum capillus-veneris</name>
    <name type="common">Maidenhair fern</name>
    <dbReference type="NCBI Taxonomy" id="13818"/>
    <lineage>
        <taxon>Eukaryota</taxon>
        <taxon>Viridiplantae</taxon>
        <taxon>Streptophyta</taxon>
        <taxon>Embryophyta</taxon>
        <taxon>Tracheophyta</taxon>
        <taxon>Polypodiopsida</taxon>
        <taxon>Polypodiidae</taxon>
        <taxon>Polypodiales</taxon>
        <taxon>Pteridineae</taxon>
        <taxon>Pteridaceae</taxon>
        <taxon>Vittarioideae</taxon>
        <taxon>Adiantum</taxon>
    </lineage>
</organism>